<dbReference type="GO" id="GO:0005739">
    <property type="term" value="C:mitochondrion"/>
    <property type="evidence" value="ECO:0007669"/>
    <property type="project" value="TreeGrafter"/>
</dbReference>
<dbReference type="PANTHER" id="PTHR43160:SF3">
    <property type="entry name" value="ACONITATE HYDRATASE, MITOCHONDRIAL"/>
    <property type="match status" value="1"/>
</dbReference>
<dbReference type="GeneID" id="25258344"/>
<dbReference type="Proteomes" id="UP000029725">
    <property type="component" value="Unassembled WGS sequence"/>
</dbReference>
<dbReference type="InterPro" id="IPR050926">
    <property type="entry name" value="Aconitase/IPM_isomerase"/>
</dbReference>
<name>A0A098VV11_9MICR</name>
<dbReference type="Gene3D" id="3.30.499.10">
    <property type="entry name" value="Aconitase, domain 3"/>
    <property type="match status" value="1"/>
</dbReference>
<dbReference type="GO" id="GO:0005829">
    <property type="term" value="C:cytosol"/>
    <property type="evidence" value="ECO:0007669"/>
    <property type="project" value="TreeGrafter"/>
</dbReference>
<organism evidence="2 3">
    <name type="scientific">Mitosporidium daphniae</name>
    <dbReference type="NCBI Taxonomy" id="1485682"/>
    <lineage>
        <taxon>Eukaryota</taxon>
        <taxon>Fungi</taxon>
        <taxon>Fungi incertae sedis</taxon>
        <taxon>Microsporidia</taxon>
        <taxon>Mitosporidium</taxon>
    </lineage>
</organism>
<keyword evidence="3" id="KW-1185">Reference proteome</keyword>
<protein>
    <submittedName>
        <fullName evidence="2">Uncharacterized protein</fullName>
    </submittedName>
</protein>
<evidence type="ECO:0000256" key="1">
    <source>
        <dbReference type="ARBA" id="ARBA00023004"/>
    </source>
</evidence>
<comment type="caution">
    <text evidence="2">The sequence shown here is derived from an EMBL/GenBank/DDBJ whole genome shotgun (WGS) entry which is preliminary data.</text>
</comment>
<dbReference type="GO" id="GO:0006099">
    <property type="term" value="P:tricarboxylic acid cycle"/>
    <property type="evidence" value="ECO:0007669"/>
    <property type="project" value="TreeGrafter"/>
</dbReference>
<dbReference type="InterPro" id="IPR015931">
    <property type="entry name" value="Acnase/IPM_dHydase_lsu_aba_1/3"/>
</dbReference>
<dbReference type="OrthoDB" id="2224430at2759"/>
<evidence type="ECO:0000313" key="2">
    <source>
        <dbReference type="EMBL" id="KGG52770.1"/>
    </source>
</evidence>
<keyword evidence="1" id="KW-0408">Iron</keyword>
<dbReference type="RefSeq" id="XP_013239206.1">
    <property type="nucleotide sequence ID" value="XM_013383752.1"/>
</dbReference>
<dbReference type="InterPro" id="IPR036008">
    <property type="entry name" value="Aconitase_4Fe-4S_dom"/>
</dbReference>
<dbReference type="GO" id="GO:0003994">
    <property type="term" value="F:aconitate hydratase activity"/>
    <property type="evidence" value="ECO:0007669"/>
    <property type="project" value="TreeGrafter"/>
</dbReference>
<reference evidence="2 3" key="1">
    <citation type="submission" date="2014-04" db="EMBL/GenBank/DDBJ databases">
        <title>A new species of microsporidia sheds light on the evolution of extreme parasitism.</title>
        <authorList>
            <person name="Haag K.L."/>
            <person name="James T.Y."/>
            <person name="Larsson R."/>
            <person name="Schaer T.M."/>
            <person name="Refardt D."/>
            <person name="Pombert J.-F."/>
            <person name="Ebert D."/>
        </authorList>
    </citation>
    <scope>NUCLEOTIDE SEQUENCE [LARGE SCALE GENOMIC DNA]</scope>
    <source>
        <strain evidence="2 3">UGP3</strain>
        <tissue evidence="2">Spores</tissue>
    </source>
</reference>
<proteinExistence type="predicted"/>
<dbReference type="SUPFAM" id="SSF53732">
    <property type="entry name" value="Aconitase iron-sulfur domain"/>
    <property type="match status" value="1"/>
</dbReference>
<accession>A0A098VV11</accession>
<dbReference type="EMBL" id="JMKJ01000041">
    <property type="protein sequence ID" value="KGG52770.1"/>
    <property type="molecule type" value="Genomic_DNA"/>
</dbReference>
<dbReference type="PANTHER" id="PTHR43160">
    <property type="entry name" value="ACONITATE HYDRATASE B"/>
    <property type="match status" value="1"/>
</dbReference>
<dbReference type="VEuPathDB" id="MicrosporidiaDB:DI09_137p50"/>
<dbReference type="GO" id="GO:0051539">
    <property type="term" value="F:4 iron, 4 sulfur cluster binding"/>
    <property type="evidence" value="ECO:0007669"/>
    <property type="project" value="TreeGrafter"/>
</dbReference>
<evidence type="ECO:0000313" key="3">
    <source>
        <dbReference type="Proteomes" id="UP000029725"/>
    </source>
</evidence>
<dbReference type="AlphaFoldDB" id="A0A098VV11"/>
<dbReference type="HOGENOM" id="CLU_2184578_0_0_1"/>
<gene>
    <name evidence="2" type="ORF">DI09_137p50</name>
</gene>
<sequence>MQLLQKTLSRFPNKCPNAYGCRGFSTSKVPMSYLEPNSFINYSLLDRNIQIVKDRLGRPLSLAEKIVYGHLDNPLEQDIGRGKSYLRLRPDRVALQDATAQVAMKNLSF</sequence>